<keyword evidence="2" id="KW-1185">Reference proteome</keyword>
<keyword evidence="1" id="KW-0812">Transmembrane</keyword>
<gene>
    <name evidence="3" type="primary">LOC108261631</name>
</gene>
<keyword evidence="1" id="KW-1133">Transmembrane helix</keyword>
<reference evidence="3" key="2">
    <citation type="submission" date="2025-08" db="UniProtKB">
        <authorList>
            <consortium name="RefSeq"/>
        </authorList>
    </citation>
    <scope>IDENTIFICATION</scope>
    <source>
        <tissue evidence="3">Blood</tissue>
    </source>
</reference>
<accession>A0A9F7TRH2</accession>
<proteinExistence type="predicted"/>
<dbReference type="GeneID" id="108261631"/>
<name>A0A9F7TRH2_ICTPU</name>
<protein>
    <submittedName>
        <fullName evidence="3">Uncharacterized protein LOC108261631 isoform X2</fullName>
    </submittedName>
</protein>
<evidence type="ECO:0000256" key="1">
    <source>
        <dbReference type="SAM" id="Phobius"/>
    </source>
</evidence>
<keyword evidence="1" id="KW-0472">Membrane</keyword>
<feature type="transmembrane region" description="Helical" evidence="1">
    <location>
        <begin position="420"/>
        <end position="440"/>
    </location>
</feature>
<sequence length="441" mass="46555">MMIWCCSAVSSTRRCIQRALSCCAQRKTFSRKQQFARMDDWGVRMPPTLVEYFATICQEAEEYQAVLQKQQDARNYLAFNSPPMFMKDYAMPHQQEGESAVRANTISHPPSPIMDLIQPARSAKDVAPPSCSAEDIAPSSCSVEVVAPPSCSVEVVAPPSCLAEVVAPPSCSAEVVALPSCSAEDVALPSCSAEVVAPPSCSAEVIAPPSCFEEDVALPPCSTEDVIPLFCCVPYVTPPSCSTEDIVPLSCSTENLAPLPGLAGNLAPLYGLAEIFALPSGLAENFAPLSCPAEVVVPLSCHADFALSSRPAGGVAPFFCSAEEAAQSPGSWDILPRGSGPPDGGGACLGAPGVVPWGGFCHVSGNSELQFPSATALHVHDHLHLIHVSVNEHSCVYIATVCTVYLSFVVLDFRVPCHCVLFHAIVVCLVVLVSLVCCVFV</sequence>
<evidence type="ECO:0000313" key="3">
    <source>
        <dbReference type="RefSeq" id="XP_053542671.1"/>
    </source>
</evidence>
<reference evidence="2" key="1">
    <citation type="journal article" date="2016" name="Nat. Commun.">
        <title>The channel catfish genome sequence provides insights into the evolution of scale formation in teleosts.</title>
        <authorList>
            <person name="Liu Z."/>
            <person name="Liu S."/>
            <person name="Yao J."/>
            <person name="Bao L."/>
            <person name="Zhang J."/>
            <person name="Li Y."/>
            <person name="Jiang C."/>
            <person name="Sun L."/>
            <person name="Wang R."/>
            <person name="Zhang Y."/>
            <person name="Zhou T."/>
            <person name="Zeng Q."/>
            <person name="Fu Q."/>
            <person name="Gao S."/>
            <person name="Li N."/>
            <person name="Koren S."/>
            <person name="Jiang Y."/>
            <person name="Zimin A."/>
            <person name="Xu P."/>
            <person name="Phillippy A.M."/>
            <person name="Geng X."/>
            <person name="Song L."/>
            <person name="Sun F."/>
            <person name="Li C."/>
            <person name="Wang X."/>
            <person name="Chen A."/>
            <person name="Jin Y."/>
            <person name="Yuan Z."/>
            <person name="Yang Y."/>
            <person name="Tan S."/>
            <person name="Peatman E."/>
            <person name="Lu J."/>
            <person name="Qin Z."/>
            <person name="Dunham R."/>
            <person name="Li Z."/>
            <person name="Sonstegard T."/>
            <person name="Feng J."/>
            <person name="Danzmann R.G."/>
            <person name="Schroeder S."/>
            <person name="Scheffler B."/>
            <person name="Duke M.V."/>
            <person name="Ballard L."/>
            <person name="Kucuktas H."/>
            <person name="Kaltenboeck L."/>
            <person name="Liu H."/>
            <person name="Armbruster J."/>
            <person name="Xie Y."/>
            <person name="Kirby M.L."/>
            <person name="Tian Y."/>
            <person name="Flanagan M.E."/>
            <person name="Mu W."/>
            <person name="Waldbieser G.C."/>
        </authorList>
    </citation>
    <scope>NUCLEOTIDE SEQUENCE [LARGE SCALE GENOMIC DNA]</scope>
    <source>
        <strain evidence="2">SDA103</strain>
    </source>
</reference>
<dbReference type="Proteomes" id="UP000221080">
    <property type="component" value="Chromosome 2"/>
</dbReference>
<dbReference type="RefSeq" id="XP_053542671.1">
    <property type="nucleotide sequence ID" value="XM_053686696.1"/>
</dbReference>
<organism evidence="2 3">
    <name type="scientific">Ictalurus punctatus</name>
    <name type="common">Channel catfish</name>
    <name type="synonym">Silurus punctatus</name>
    <dbReference type="NCBI Taxonomy" id="7998"/>
    <lineage>
        <taxon>Eukaryota</taxon>
        <taxon>Metazoa</taxon>
        <taxon>Chordata</taxon>
        <taxon>Craniata</taxon>
        <taxon>Vertebrata</taxon>
        <taxon>Euteleostomi</taxon>
        <taxon>Actinopterygii</taxon>
        <taxon>Neopterygii</taxon>
        <taxon>Teleostei</taxon>
        <taxon>Ostariophysi</taxon>
        <taxon>Siluriformes</taxon>
        <taxon>Ictaluridae</taxon>
        <taxon>Ictalurus</taxon>
    </lineage>
</organism>
<evidence type="ECO:0000313" key="2">
    <source>
        <dbReference type="Proteomes" id="UP000221080"/>
    </source>
</evidence>
<dbReference type="AlphaFoldDB" id="A0A9F7TRH2"/>